<evidence type="ECO:0000256" key="1">
    <source>
        <dbReference type="SAM" id="MobiDB-lite"/>
    </source>
</evidence>
<feature type="signal peptide" evidence="3">
    <location>
        <begin position="1"/>
        <end position="27"/>
    </location>
</feature>
<sequence length="221" mass="22356">MISTASGRSAFIVAAGLVVLLANPVTAATDADDSAPDSKATAVTHRTIRHAWHHRRHYVHLRSHTIAAKADDQEADKKAPDATTAPADNRASSNIPPSIANANAQMLLAGVQFSAAAVIPSGTDVPPTASDNARTATADGGAFMVAADQLNDVDKTLQEGGSATAATASPSAAPADTPPATAAVTMTGESSTWDQTSLIGKIFIGFGALLTAASAARMFLG</sequence>
<name>A0A1M7SW30_9BRAD</name>
<proteinExistence type="predicted"/>
<keyword evidence="2" id="KW-0472">Membrane</keyword>
<feature type="chain" id="PRO_5013156109" evidence="3">
    <location>
        <begin position="28"/>
        <end position="221"/>
    </location>
</feature>
<feature type="compositionally biased region" description="Basic and acidic residues" evidence="1">
    <location>
        <begin position="69"/>
        <end position="80"/>
    </location>
</feature>
<reference evidence="5" key="1">
    <citation type="submission" date="2016-11" db="EMBL/GenBank/DDBJ databases">
        <authorList>
            <person name="Varghese N."/>
            <person name="Submissions S."/>
        </authorList>
    </citation>
    <scope>NUCLEOTIDE SEQUENCE [LARGE SCALE GENOMIC DNA]</scope>
    <source>
        <strain evidence="5">GAS401</strain>
    </source>
</reference>
<feature type="compositionally biased region" description="Low complexity" evidence="1">
    <location>
        <begin position="162"/>
        <end position="182"/>
    </location>
</feature>
<dbReference type="AlphaFoldDB" id="A0A1M7SW30"/>
<feature type="region of interest" description="Disordered" evidence="1">
    <location>
        <begin position="160"/>
        <end position="182"/>
    </location>
</feature>
<dbReference type="OrthoDB" id="8141590at2"/>
<dbReference type="RefSeq" id="WP_072816274.1">
    <property type="nucleotide sequence ID" value="NZ_LT670849.1"/>
</dbReference>
<keyword evidence="2" id="KW-1133">Transmembrane helix</keyword>
<keyword evidence="3" id="KW-0732">Signal</keyword>
<feature type="region of interest" description="Disordered" evidence="1">
    <location>
        <begin position="68"/>
        <end position="97"/>
    </location>
</feature>
<evidence type="ECO:0000313" key="5">
    <source>
        <dbReference type="Proteomes" id="UP000184096"/>
    </source>
</evidence>
<protein>
    <submittedName>
        <fullName evidence="4">Uncharacterized protein</fullName>
    </submittedName>
</protein>
<dbReference type="Proteomes" id="UP000184096">
    <property type="component" value="Chromosome I"/>
</dbReference>
<feature type="transmembrane region" description="Helical" evidence="2">
    <location>
        <begin position="198"/>
        <end position="220"/>
    </location>
</feature>
<evidence type="ECO:0000256" key="2">
    <source>
        <dbReference type="SAM" id="Phobius"/>
    </source>
</evidence>
<evidence type="ECO:0000256" key="3">
    <source>
        <dbReference type="SAM" id="SignalP"/>
    </source>
</evidence>
<keyword evidence="2" id="KW-0812">Transmembrane</keyword>
<evidence type="ECO:0000313" key="4">
    <source>
        <dbReference type="EMBL" id="SHN62630.1"/>
    </source>
</evidence>
<keyword evidence="5" id="KW-1185">Reference proteome</keyword>
<organism evidence="4 5">
    <name type="scientific">Bradyrhizobium erythrophlei</name>
    <dbReference type="NCBI Taxonomy" id="1437360"/>
    <lineage>
        <taxon>Bacteria</taxon>
        <taxon>Pseudomonadati</taxon>
        <taxon>Pseudomonadota</taxon>
        <taxon>Alphaproteobacteria</taxon>
        <taxon>Hyphomicrobiales</taxon>
        <taxon>Nitrobacteraceae</taxon>
        <taxon>Bradyrhizobium</taxon>
    </lineage>
</organism>
<gene>
    <name evidence="4" type="ORF">SAMN05444170_0323</name>
</gene>
<accession>A0A1M7SW30</accession>
<dbReference type="EMBL" id="LT670849">
    <property type="protein sequence ID" value="SHN62630.1"/>
    <property type="molecule type" value="Genomic_DNA"/>
</dbReference>